<evidence type="ECO:0000313" key="2">
    <source>
        <dbReference type="EMBL" id="PWN37439.1"/>
    </source>
</evidence>
<evidence type="ECO:0000256" key="1">
    <source>
        <dbReference type="SAM" id="SignalP"/>
    </source>
</evidence>
<dbReference type="Proteomes" id="UP000245771">
    <property type="component" value="Unassembled WGS sequence"/>
</dbReference>
<dbReference type="STRING" id="1280837.A0A316VII0"/>
<proteinExistence type="predicted"/>
<organism evidence="2 3">
    <name type="scientific">Meira miltonrushii</name>
    <dbReference type="NCBI Taxonomy" id="1280837"/>
    <lineage>
        <taxon>Eukaryota</taxon>
        <taxon>Fungi</taxon>
        <taxon>Dikarya</taxon>
        <taxon>Basidiomycota</taxon>
        <taxon>Ustilaginomycotina</taxon>
        <taxon>Exobasidiomycetes</taxon>
        <taxon>Exobasidiales</taxon>
        <taxon>Brachybasidiaceae</taxon>
        <taxon>Meira</taxon>
    </lineage>
</organism>
<name>A0A316VII0_9BASI</name>
<dbReference type="RefSeq" id="XP_025357741.1">
    <property type="nucleotide sequence ID" value="XM_025498242.1"/>
</dbReference>
<gene>
    <name evidence="2" type="ORF">FA14DRAFT_159493</name>
</gene>
<keyword evidence="1" id="KW-0732">Signal</keyword>
<reference evidence="2 3" key="1">
    <citation type="journal article" date="2018" name="Mol. Biol. Evol.">
        <title>Broad Genomic Sampling Reveals a Smut Pathogenic Ancestry of the Fungal Clade Ustilaginomycotina.</title>
        <authorList>
            <person name="Kijpornyongpan T."/>
            <person name="Mondo S.J."/>
            <person name="Barry K."/>
            <person name="Sandor L."/>
            <person name="Lee J."/>
            <person name="Lipzen A."/>
            <person name="Pangilinan J."/>
            <person name="LaButti K."/>
            <person name="Hainaut M."/>
            <person name="Henrissat B."/>
            <person name="Grigoriev I.V."/>
            <person name="Spatafora J.W."/>
            <person name="Aime M.C."/>
        </authorList>
    </citation>
    <scope>NUCLEOTIDE SEQUENCE [LARGE SCALE GENOMIC DNA]</scope>
    <source>
        <strain evidence="2 3">MCA 3882</strain>
    </source>
</reference>
<sequence length="328" mass="34131">MRLTSIALIGLVGFASTTFAQSSATPSSSASASASTSSLIPTGISSGCSDFLNSLNSDATLQACTAPLLSATQYYANATTVAKGNKAATSNVTDSASALKNSLGQLCANTTGCQPSTIRSNLSKFWNACGTELKSKNEQVIALYDVLYLINPFHDAVCTTDDNNNFCILSIANSTAAKQATTSKRSLLTDDAMLMPQLLERQDASETAESIDSGAASQSNIAYLFLQPTSEKNLLCSSCSKNIMAAYITFETSIPYAIGLSNSDQLKGQSALYKAMQATCGKDFTTTINQKAGTTAFAEVGGALSNAKVQITVTLAVASFLAVTLSFV</sequence>
<dbReference type="EMBL" id="KZ819602">
    <property type="protein sequence ID" value="PWN37439.1"/>
    <property type="molecule type" value="Genomic_DNA"/>
</dbReference>
<feature type="chain" id="PRO_5016314453" evidence="1">
    <location>
        <begin position="21"/>
        <end position="328"/>
    </location>
</feature>
<accession>A0A316VII0</accession>
<dbReference type="InParanoid" id="A0A316VII0"/>
<feature type="signal peptide" evidence="1">
    <location>
        <begin position="1"/>
        <end position="20"/>
    </location>
</feature>
<dbReference type="GeneID" id="37020023"/>
<keyword evidence="3" id="KW-1185">Reference proteome</keyword>
<protein>
    <submittedName>
        <fullName evidence="2">Uncharacterized protein</fullName>
    </submittedName>
</protein>
<dbReference type="OrthoDB" id="5588482at2759"/>
<evidence type="ECO:0000313" key="3">
    <source>
        <dbReference type="Proteomes" id="UP000245771"/>
    </source>
</evidence>
<dbReference type="AlphaFoldDB" id="A0A316VII0"/>